<organism evidence="2 3">
    <name type="scientific">Acetobacter conturbans</name>
    <dbReference type="NCBI Taxonomy" id="1737472"/>
    <lineage>
        <taxon>Bacteria</taxon>
        <taxon>Pseudomonadati</taxon>
        <taxon>Pseudomonadota</taxon>
        <taxon>Alphaproteobacteria</taxon>
        <taxon>Acetobacterales</taxon>
        <taxon>Acetobacteraceae</taxon>
        <taxon>Acetobacter</taxon>
    </lineage>
</organism>
<keyword evidence="3" id="KW-1185">Reference proteome</keyword>
<comment type="caution">
    <text evidence="2">The sequence shown here is derived from an EMBL/GenBank/DDBJ whole genome shotgun (WGS) entry which is preliminary data.</text>
</comment>
<evidence type="ECO:0008006" key="4">
    <source>
        <dbReference type="Google" id="ProtNLM"/>
    </source>
</evidence>
<name>A0ABX0JZM7_9PROT</name>
<reference evidence="2 3" key="1">
    <citation type="journal article" date="2020" name="Int. J. Syst. Evol. Microbiol.">
        <title>Novel acetic acid bacteria from cider fermentations: Acetobacter conturbans sp. nov. and Acetobacter fallax sp. nov.</title>
        <authorList>
            <person name="Sombolestani A.S."/>
            <person name="Cleenwerck I."/>
            <person name="Cnockaert M."/>
            <person name="Borremans W."/>
            <person name="Wieme A.D."/>
            <person name="De Vuyst L."/>
            <person name="Vandamme P."/>
        </authorList>
    </citation>
    <scope>NUCLEOTIDE SEQUENCE [LARGE SCALE GENOMIC DNA]</scope>
    <source>
        <strain evidence="2 3">LMG 1627</strain>
    </source>
</reference>
<sequence>MPKLPFSRIFQFSSCLMGGLLSLKLYLLTSSLLLANTPEGAAAAVQASATAKQQTVADIPQPAGAVQPSSTDAAAQDPVMPAVSKAPCSGDVKCIGQQDKPELDVDPHVDEARQAVLQDLAGRTKQLEQESQQLQDLKRSIEASQAILDERMKKYSESQSSLATQAKQKQQLSDTDVDRLVKIYEAMSPREAASIFNVLDLQVSVPVMIKMNPRKASAILAGMLPERAMMATQLLAGIPKKPTVARLGTNG</sequence>
<evidence type="ECO:0000313" key="2">
    <source>
        <dbReference type="EMBL" id="NHN87913.1"/>
    </source>
</evidence>
<dbReference type="Proteomes" id="UP000631653">
    <property type="component" value="Unassembled WGS sequence"/>
</dbReference>
<gene>
    <name evidence="2" type="ORF">GOB81_04615</name>
</gene>
<keyword evidence="1" id="KW-0175">Coiled coil</keyword>
<dbReference type="EMBL" id="WOSY01000003">
    <property type="protein sequence ID" value="NHN87913.1"/>
    <property type="molecule type" value="Genomic_DNA"/>
</dbReference>
<accession>A0ABX0JZM7</accession>
<proteinExistence type="predicted"/>
<protein>
    <recommendedName>
        <fullName evidence="4">Magnesium transporter MgtE intracellular domain-containing protein</fullName>
    </recommendedName>
</protein>
<dbReference type="SUPFAM" id="SSF158791">
    <property type="entry name" value="MgtE N-terminal domain-like"/>
    <property type="match status" value="1"/>
</dbReference>
<evidence type="ECO:0000313" key="3">
    <source>
        <dbReference type="Proteomes" id="UP000631653"/>
    </source>
</evidence>
<evidence type="ECO:0000256" key="1">
    <source>
        <dbReference type="SAM" id="Coils"/>
    </source>
</evidence>
<feature type="coiled-coil region" evidence="1">
    <location>
        <begin position="117"/>
        <end position="147"/>
    </location>
</feature>